<evidence type="ECO:0000313" key="4">
    <source>
        <dbReference type="Proteomes" id="UP000005019"/>
    </source>
</evidence>
<dbReference type="eggNOG" id="COG3509">
    <property type="taxonomic scope" value="Bacteria"/>
</dbReference>
<dbReference type="InterPro" id="IPR050955">
    <property type="entry name" value="Plant_Biomass_Hydrol_Est"/>
</dbReference>
<dbReference type="GO" id="GO:0005576">
    <property type="term" value="C:extracellular region"/>
    <property type="evidence" value="ECO:0007669"/>
    <property type="project" value="InterPro"/>
</dbReference>
<reference evidence="3 4" key="1">
    <citation type="journal article" date="2011" name="J. Bacteriol.">
        <title>Genome sequence of Methyloversatilis universalis FAM5T, a methylotrophic representative of the order Rhodocyclales.</title>
        <authorList>
            <person name="Kittichotirat W."/>
            <person name="Good N.M."/>
            <person name="Hall R."/>
            <person name="Bringel F."/>
            <person name="Lajus A."/>
            <person name="Medigue C."/>
            <person name="Smalley N.E."/>
            <person name="Beck D."/>
            <person name="Bumgarner R."/>
            <person name="Vuilleumier S."/>
            <person name="Kalyuzhnaya M.G."/>
        </authorList>
    </citation>
    <scope>NUCLEOTIDE SEQUENCE [LARGE SCALE GENOMIC DNA]</scope>
    <source>
        <strain evidence="4">ATCC BAA-1314 / JCM 13912 / FAM5</strain>
    </source>
</reference>
<organism evidence="3 4">
    <name type="scientific">Methyloversatilis universalis (strain ATCC BAA-1314 / DSM 25237 / JCM 13912 / CCUG 52030 / FAM5)</name>
    <dbReference type="NCBI Taxonomy" id="1000565"/>
    <lineage>
        <taxon>Bacteria</taxon>
        <taxon>Pseudomonadati</taxon>
        <taxon>Pseudomonadota</taxon>
        <taxon>Betaproteobacteria</taxon>
        <taxon>Nitrosomonadales</taxon>
        <taxon>Sterolibacteriaceae</taxon>
        <taxon>Methyloversatilis</taxon>
    </lineage>
</organism>
<dbReference type="Gene3D" id="3.40.50.1820">
    <property type="entry name" value="alpha/beta hydrolase"/>
    <property type="match status" value="1"/>
</dbReference>
<dbReference type="STRING" id="1000565.METUNv1_03244"/>
<dbReference type="EMBL" id="AFHG01000057">
    <property type="protein sequence ID" value="EGK70339.1"/>
    <property type="molecule type" value="Genomic_DNA"/>
</dbReference>
<accession>F5RGE7</accession>
<gene>
    <name evidence="3" type="ORF">METUNv1_03244</name>
</gene>
<protein>
    <submittedName>
        <fullName evidence="3">Uncharacterized protein</fullName>
    </submittedName>
</protein>
<keyword evidence="2" id="KW-0378">Hydrolase</keyword>
<dbReference type="SUPFAM" id="SSF53474">
    <property type="entry name" value="alpha/beta-Hydrolases"/>
    <property type="match status" value="1"/>
</dbReference>
<dbReference type="InterPro" id="IPR029058">
    <property type="entry name" value="AB_hydrolase_fold"/>
</dbReference>
<evidence type="ECO:0000313" key="3">
    <source>
        <dbReference type="EMBL" id="EGK70339.1"/>
    </source>
</evidence>
<keyword evidence="4" id="KW-1185">Reference proteome</keyword>
<dbReference type="PANTHER" id="PTHR43037">
    <property type="entry name" value="UNNAMED PRODUCT-RELATED"/>
    <property type="match status" value="1"/>
</dbReference>
<evidence type="ECO:0000256" key="1">
    <source>
        <dbReference type="ARBA" id="ARBA00022729"/>
    </source>
</evidence>
<name>F5RGE7_METUF</name>
<dbReference type="PANTHER" id="PTHR43037:SF1">
    <property type="entry name" value="BLL1128 PROTEIN"/>
    <property type="match status" value="1"/>
</dbReference>
<keyword evidence="1" id="KW-0732">Signal</keyword>
<dbReference type="InterPro" id="IPR010126">
    <property type="entry name" value="Esterase_phb"/>
</dbReference>
<evidence type="ECO:0000256" key="2">
    <source>
        <dbReference type="ARBA" id="ARBA00022801"/>
    </source>
</evidence>
<dbReference type="AlphaFoldDB" id="F5RGE7"/>
<proteinExistence type="predicted"/>
<dbReference type="GO" id="GO:0016787">
    <property type="term" value="F:hydrolase activity"/>
    <property type="evidence" value="ECO:0007669"/>
    <property type="project" value="UniProtKB-KW"/>
</dbReference>
<sequence length="300" mass="32664">MLRRALDSAAERMRAPPGDGDWMAGQALGLGGMRRFHLFRPRGLRRGEKLPLLVMLHGCGQDDRGFALSTRMNRIAARERFMVLYPLHERSANAQGCWNWFGTRSRRAPGEMSCLMAAIDQVCLFHPVDPARIALAGLSAGASMAALLATRHPARFRAVVMHSGVAPGCADAASDALAAMRGQRSPAAPEPGPPWPPLLVIHGSRDRVVWPECGRAAAQLWAEQAGARAGSATRVQRGSRLPMTMTRYRKGRRTVSMLCEIEGLGHAWSGGDAREPHGDASGPDASRMVWAFVRRQFEAD</sequence>
<dbReference type="Proteomes" id="UP000005019">
    <property type="component" value="Unassembled WGS sequence"/>
</dbReference>
<comment type="caution">
    <text evidence="3">The sequence shown here is derived from an EMBL/GenBank/DDBJ whole genome shotgun (WGS) entry which is preliminary data.</text>
</comment>
<dbReference type="Pfam" id="PF10503">
    <property type="entry name" value="Esterase_PHB"/>
    <property type="match status" value="1"/>
</dbReference>